<accession>A0ACB6V5U1</accession>
<proteinExistence type="predicted"/>
<name>A0ACB6V5U1_9ASCO</name>
<gene>
    <name evidence="1" type="ORF">D0Z00_001890</name>
</gene>
<sequence>MCEAMQSEVVKVFKTYTSIRTFTKTVGYEATAALLKLFLSYDYVGDTEQLLEDELGLESQTFDPQSKPKIYFPLYNYALACNNSENAWSAYTLSEKYFDSPYESYYTIMNHFCNLLRPDVALLIFKNMRNRSKTTGSKPPDEIIYKLLFHEFGKCGYAQGIFELHTFFKMDISVDATVPLLNEIMHAHYELEDVQQAVNIWTEIASFPTGPDHDSYNIMMKVCTKVSIEDVERMWQTLLQSPTVEPDDSNYRQYLIANCYHGFYLRALDIAKVMPVEASKETIAALYNWTLIEHRKENVAKWALENYPEKWNALLAEPGTLKTYLLDEKNPDNDSEAHLRKGLNEKLELDGRTILPQVIV</sequence>
<protein>
    <submittedName>
        <fullName evidence="1">Uncharacterized protein</fullName>
    </submittedName>
</protein>
<keyword evidence="2" id="KW-1185">Reference proteome</keyword>
<dbReference type="EMBL" id="QVQA01000041">
    <property type="protein sequence ID" value="KAF5098831.1"/>
    <property type="molecule type" value="Genomic_DNA"/>
</dbReference>
<dbReference type="Proteomes" id="UP000744676">
    <property type="component" value="Unassembled WGS sequence"/>
</dbReference>
<comment type="caution">
    <text evidence="1">The sequence shown here is derived from an EMBL/GenBank/DDBJ whole genome shotgun (WGS) entry which is preliminary data.</text>
</comment>
<evidence type="ECO:0000313" key="2">
    <source>
        <dbReference type="Proteomes" id="UP000744676"/>
    </source>
</evidence>
<reference evidence="1 2" key="1">
    <citation type="journal article" date="2020" name="Front. Microbiol.">
        <title>Phenotypic and Genetic Characterization of the Cheese Ripening Yeast Geotrichum candidum.</title>
        <authorList>
            <person name="Perkins V."/>
            <person name="Vignola S."/>
            <person name="Lessard M.H."/>
            <person name="Plante P.L."/>
            <person name="Corbeil J."/>
            <person name="Dugat-Bony E."/>
            <person name="Frenette M."/>
            <person name="Labrie S."/>
        </authorList>
    </citation>
    <scope>NUCLEOTIDE SEQUENCE [LARGE SCALE GENOMIC DNA]</scope>
    <source>
        <strain evidence="1 2">LMA-1147</strain>
    </source>
</reference>
<evidence type="ECO:0000313" key="1">
    <source>
        <dbReference type="EMBL" id="KAF5098831.1"/>
    </source>
</evidence>
<organism evidence="1 2">
    <name type="scientific">Geotrichum galactomycetum</name>
    <dbReference type="NCBI Taxonomy" id="27317"/>
    <lineage>
        <taxon>Eukaryota</taxon>
        <taxon>Fungi</taxon>
        <taxon>Dikarya</taxon>
        <taxon>Ascomycota</taxon>
        <taxon>Saccharomycotina</taxon>
        <taxon>Dipodascomycetes</taxon>
        <taxon>Dipodascales</taxon>
        <taxon>Dipodascaceae</taxon>
        <taxon>Geotrichum</taxon>
    </lineage>
</organism>